<dbReference type="Proteomes" id="UP001604336">
    <property type="component" value="Unassembled WGS sequence"/>
</dbReference>
<proteinExistence type="predicted"/>
<dbReference type="InterPro" id="IPR015813">
    <property type="entry name" value="Pyrv/PenolPyrv_kinase-like_dom"/>
</dbReference>
<dbReference type="EMBL" id="JBFOLK010000006">
    <property type="protein sequence ID" value="KAL2503653.1"/>
    <property type="molecule type" value="Genomic_DNA"/>
</dbReference>
<dbReference type="Gene3D" id="3.20.20.60">
    <property type="entry name" value="Phosphoenolpyruvate-binding domains"/>
    <property type="match status" value="1"/>
</dbReference>
<gene>
    <name evidence="2" type="ORF">Adt_19274</name>
</gene>
<evidence type="ECO:0000313" key="2">
    <source>
        <dbReference type="EMBL" id="KAL2503653.1"/>
    </source>
</evidence>
<dbReference type="InterPro" id="IPR040442">
    <property type="entry name" value="Pyrv_kinase-like_dom_sf"/>
</dbReference>
<keyword evidence="1" id="KW-1133">Transmembrane helix</keyword>
<protein>
    <submittedName>
        <fullName evidence="2">Uncharacterized protein</fullName>
    </submittedName>
</protein>
<name>A0ABD1STJ6_9LAMI</name>
<evidence type="ECO:0000313" key="3">
    <source>
        <dbReference type="Proteomes" id="UP001604336"/>
    </source>
</evidence>
<dbReference type="SUPFAM" id="SSF51621">
    <property type="entry name" value="Phosphoenolpyruvate/pyruvate domain"/>
    <property type="match status" value="1"/>
</dbReference>
<evidence type="ECO:0000256" key="1">
    <source>
        <dbReference type="SAM" id="Phobius"/>
    </source>
</evidence>
<organism evidence="2 3">
    <name type="scientific">Abeliophyllum distichum</name>
    <dbReference type="NCBI Taxonomy" id="126358"/>
    <lineage>
        <taxon>Eukaryota</taxon>
        <taxon>Viridiplantae</taxon>
        <taxon>Streptophyta</taxon>
        <taxon>Embryophyta</taxon>
        <taxon>Tracheophyta</taxon>
        <taxon>Spermatophyta</taxon>
        <taxon>Magnoliopsida</taxon>
        <taxon>eudicotyledons</taxon>
        <taxon>Gunneridae</taxon>
        <taxon>Pentapetalae</taxon>
        <taxon>asterids</taxon>
        <taxon>lamiids</taxon>
        <taxon>Lamiales</taxon>
        <taxon>Oleaceae</taxon>
        <taxon>Forsythieae</taxon>
        <taxon>Abeliophyllum</taxon>
    </lineage>
</organism>
<reference evidence="3" key="1">
    <citation type="submission" date="2024-07" db="EMBL/GenBank/DDBJ databases">
        <title>Two chromosome-level genome assemblies of Korean endemic species Abeliophyllum distichum and Forsythia ovata (Oleaceae).</title>
        <authorList>
            <person name="Jang H."/>
        </authorList>
    </citation>
    <scope>NUCLEOTIDE SEQUENCE [LARGE SCALE GENOMIC DNA]</scope>
</reference>
<dbReference type="AlphaFoldDB" id="A0ABD1STJ6"/>
<keyword evidence="1" id="KW-0472">Membrane</keyword>
<comment type="caution">
    <text evidence="2">The sequence shown here is derived from an EMBL/GenBank/DDBJ whole genome shotgun (WGS) entry which is preliminary data.</text>
</comment>
<keyword evidence="3" id="KW-1185">Reference proteome</keyword>
<keyword evidence="1" id="KW-0812">Transmembrane</keyword>
<accession>A0ABD1STJ6</accession>
<feature type="transmembrane region" description="Helical" evidence="1">
    <location>
        <begin position="65"/>
        <end position="89"/>
    </location>
</feature>
<sequence length="112" mass="13264">MFQAKNLEVAKEYNVLFQVIPAEEHAAKIACARDAIGDSDFFLVARTESLMHRPHQQNMVFRMPFCGLIFTWRYLLCTVYVSSFLWYFFWRFIPWQFRLFSSFDAENVSASA</sequence>